<keyword evidence="2" id="KW-1185">Reference proteome</keyword>
<evidence type="ECO:0000313" key="2">
    <source>
        <dbReference type="Proteomes" id="UP000015102"/>
    </source>
</evidence>
<dbReference type="AlphaFoldDB" id="T1H1X6"/>
<proteinExistence type="predicted"/>
<reference evidence="2" key="1">
    <citation type="submission" date="2013-02" db="EMBL/GenBank/DDBJ databases">
        <authorList>
            <person name="Hughes D."/>
        </authorList>
    </citation>
    <scope>NUCLEOTIDE SEQUENCE</scope>
    <source>
        <strain>Durham</strain>
        <strain evidence="2">NC isolate 2 -- Noor lab</strain>
    </source>
</reference>
<name>T1H1X6_MEGSC</name>
<dbReference type="EnsemblMetazoa" id="MESCA010200-RA">
    <property type="protein sequence ID" value="MESCA010200-PA"/>
    <property type="gene ID" value="MESCA010200"/>
</dbReference>
<dbReference type="EMBL" id="CAQQ02382314">
    <property type="status" value="NOT_ANNOTATED_CDS"/>
    <property type="molecule type" value="Genomic_DNA"/>
</dbReference>
<dbReference type="HOGENOM" id="CLU_2239660_0_0_1"/>
<accession>T1H1X6</accession>
<reference evidence="1" key="2">
    <citation type="submission" date="2015-06" db="UniProtKB">
        <authorList>
            <consortium name="EnsemblMetazoa"/>
        </authorList>
    </citation>
    <scope>IDENTIFICATION</scope>
</reference>
<sequence>MKTVQGYCVASFKERKLNFNDDIGRAKLAEFLYNEYSLEQVIYQLAKEMFTQSLTKGSDDAQKSLQKLTHVILASLSDTLEANPELLKSRYTKSGVVNKERFLRK</sequence>
<dbReference type="Proteomes" id="UP000015102">
    <property type="component" value="Unassembled WGS sequence"/>
</dbReference>
<protein>
    <submittedName>
        <fullName evidence="1">Uncharacterized protein</fullName>
    </submittedName>
</protein>
<dbReference type="EMBL" id="CAQQ02382315">
    <property type="status" value="NOT_ANNOTATED_CDS"/>
    <property type="molecule type" value="Genomic_DNA"/>
</dbReference>
<evidence type="ECO:0000313" key="1">
    <source>
        <dbReference type="EnsemblMetazoa" id="MESCA010200-PA"/>
    </source>
</evidence>
<organism evidence="1 2">
    <name type="scientific">Megaselia scalaris</name>
    <name type="common">Humpbacked fly</name>
    <name type="synonym">Phora scalaris</name>
    <dbReference type="NCBI Taxonomy" id="36166"/>
    <lineage>
        <taxon>Eukaryota</taxon>
        <taxon>Metazoa</taxon>
        <taxon>Ecdysozoa</taxon>
        <taxon>Arthropoda</taxon>
        <taxon>Hexapoda</taxon>
        <taxon>Insecta</taxon>
        <taxon>Pterygota</taxon>
        <taxon>Neoptera</taxon>
        <taxon>Endopterygota</taxon>
        <taxon>Diptera</taxon>
        <taxon>Brachycera</taxon>
        <taxon>Muscomorpha</taxon>
        <taxon>Platypezoidea</taxon>
        <taxon>Phoridae</taxon>
        <taxon>Megaseliini</taxon>
        <taxon>Megaselia</taxon>
    </lineage>
</organism>